<dbReference type="SUPFAM" id="SSF53098">
    <property type="entry name" value="Ribonuclease H-like"/>
    <property type="match status" value="1"/>
</dbReference>
<dbReference type="Proteomes" id="UP001152888">
    <property type="component" value="Unassembled WGS sequence"/>
</dbReference>
<evidence type="ECO:0000313" key="3">
    <source>
        <dbReference type="EMBL" id="CAH2001327.1"/>
    </source>
</evidence>
<evidence type="ECO:0000259" key="2">
    <source>
        <dbReference type="PROSITE" id="PS50994"/>
    </source>
</evidence>
<gene>
    <name evidence="3" type="ORF">ACAOBT_LOCUS26118</name>
</gene>
<sequence length="441" mass="49836">MNDKMAPKKPKANVNEENSLLGSLDESESPQCSELKNMVNNLADDFKRLQTSLSEGSRQYVGLLRDLGGHTLTFVPNGPVHPMNFLRKIMHILDEAGVPETARLKLVTGCLRGSAAEWAEIKEDSFDSFQSFIDAFMDRYWGFKEQRALYYEIKYGKFRSGSRADYVLQMAKLASFLTDKISESELVRATARSIVNKLERYFSEILTPEAVLSDNGTQFHSAVYIKCLAEKGVKSIYTSVYFPSDNPTERMNRGIGRLLRCFCSTKHTEWACVLPRIEHCLNNIVHESTGQVPAMLMFGKSEPNDIFKLIDYPPGNPPTPDWTSSLQLASNNLRSKARKRKEMFENKNKAITFTVGDSVLVKTHPISSAANAEIRKLFVRFDGPYVVSRIVGPNSYMLKNIEGVNVGPQNIRNLKLYKRCPTPDQFNIESSEKNVFSLHDS</sequence>
<dbReference type="InterPro" id="IPR036397">
    <property type="entry name" value="RNaseH_sf"/>
</dbReference>
<dbReference type="GO" id="GO:0015074">
    <property type="term" value="P:DNA integration"/>
    <property type="evidence" value="ECO:0007669"/>
    <property type="project" value="InterPro"/>
</dbReference>
<dbReference type="InterPro" id="IPR012337">
    <property type="entry name" value="RNaseH-like_sf"/>
</dbReference>
<dbReference type="InterPro" id="IPR001584">
    <property type="entry name" value="Integrase_cat-core"/>
</dbReference>
<dbReference type="InterPro" id="IPR050951">
    <property type="entry name" value="Retrovirus_Pol_polyprotein"/>
</dbReference>
<comment type="caution">
    <text evidence="3">The sequence shown here is derived from an EMBL/GenBank/DDBJ whole genome shotgun (WGS) entry which is preliminary data.</text>
</comment>
<dbReference type="GO" id="GO:0003676">
    <property type="term" value="F:nucleic acid binding"/>
    <property type="evidence" value="ECO:0007669"/>
    <property type="project" value="InterPro"/>
</dbReference>
<dbReference type="OrthoDB" id="8195151at2759"/>
<accession>A0A9P0LU02</accession>
<reference evidence="3" key="1">
    <citation type="submission" date="2022-03" db="EMBL/GenBank/DDBJ databases">
        <authorList>
            <person name="Sayadi A."/>
        </authorList>
    </citation>
    <scope>NUCLEOTIDE SEQUENCE</scope>
</reference>
<organism evidence="3 4">
    <name type="scientific">Acanthoscelides obtectus</name>
    <name type="common">Bean weevil</name>
    <name type="synonym">Bruchus obtectus</name>
    <dbReference type="NCBI Taxonomy" id="200917"/>
    <lineage>
        <taxon>Eukaryota</taxon>
        <taxon>Metazoa</taxon>
        <taxon>Ecdysozoa</taxon>
        <taxon>Arthropoda</taxon>
        <taxon>Hexapoda</taxon>
        <taxon>Insecta</taxon>
        <taxon>Pterygota</taxon>
        <taxon>Neoptera</taxon>
        <taxon>Endopterygota</taxon>
        <taxon>Coleoptera</taxon>
        <taxon>Polyphaga</taxon>
        <taxon>Cucujiformia</taxon>
        <taxon>Chrysomeloidea</taxon>
        <taxon>Chrysomelidae</taxon>
        <taxon>Bruchinae</taxon>
        <taxon>Bruchini</taxon>
        <taxon>Acanthoscelides</taxon>
    </lineage>
</organism>
<dbReference type="AlphaFoldDB" id="A0A9P0LU02"/>
<proteinExistence type="predicted"/>
<dbReference type="EMBL" id="CAKOFQ010007444">
    <property type="protein sequence ID" value="CAH2001327.1"/>
    <property type="molecule type" value="Genomic_DNA"/>
</dbReference>
<name>A0A9P0LU02_ACAOB</name>
<evidence type="ECO:0000256" key="1">
    <source>
        <dbReference type="SAM" id="MobiDB-lite"/>
    </source>
</evidence>
<dbReference type="PANTHER" id="PTHR37984">
    <property type="entry name" value="PROTEIN CBG26694"/>
    <property type="match status" value="1"/>
</dbReference>
<protein>
    <recommendedName>
        <fullName evidence="2">Integrase catalytic domain-containing protein</fullName>
    </recommendedName>
</protein>
<feature type="region of interest" description="Disordered" evidence="1">
    <location>
        <begin position="1"/>
        <end position="29"/>
    </location>
</feature>
<keyword evidence="4" id="KW-1185">Reference proteome</keyword>
<dbReference type="Gene3D" id="3.30.420.10">
    <property type="entry name" value="Ribonuclease H-like superfamily/Ribonuclease H"/>
    <property type="match status" value="1"/>
</dbReference>
<feature type="domain" description="Integrase catalytic" evidence="2">
    <location>
        <begin position="143"/>
        <end position="301"/>
    </location>
</feature>
<dbReference type="PROSITE" id="PS50994">
    <property type="entry name" value="INTEGRASE"/>
    <property type="match status" value="1"/>
</dbReference>
<dbReference type="PANTHER" id="PTHR37984:SF5">
    <property type="entry name" value="PROTEIN NYNRIN-LIKE"/>
    <property type="match status" value="1"/>
</dbReference>
<evidence type="ECO:0000313" key="4">
    <source>
        <dbReference type="Proteomes" id="UP001152888"/>
    </source>
</evidence>